<dbReference type="InterPro" id="IPR036909">
    <property type="entry name" value="Cyt_c-like_dom_sf"/>
</dbReference>
<keyword evidence="1 4" id="KW-0349">Heme</keyword>
<keyword evidence="2 4" id="KW-0479">Metal-binding</keyword>
<keyword evidence="3 4" id="KW-0408">Iron</keyword>
<proteinExistence type="predicted"/>
<organism evidence="6 7">
    <name type="scientific">Donghicola tyrosinivorans</name>
    <dbReference type="NCBI Taxonomy" id="1652492"/>
    <lineage>
        <taxon>Bacteria</taxon>
        <taxon>Pseudomonadati</taxon>
        <taxon>Pseudomonadota</taxon>
        <taxon>Alphaproteobacteria</taxon>
        <taxon>Rhodobacterales</taxon>
        <taxon>Roseobacteraceae</taxon>
        <taxon>Donghicola</taxon>
    </lineage>
</organism>
<feature type="domain" description="Cytochrome c" evidence="5">
    <location>
        <begin position="141"/>
        <end position="238"/>
    </location>
</feature>
<sequence length="249" mass="26990">MGMGRITELLRQIALVAVMASPVAAEEVPRTFGMSFDEGLSTSGLLDYILPRFALKTGRRFDPEMAADLSLAAGQGAPFAQRGDVVYGVDLLTDSDAAMRFRDWLLSEVGQNTISTFAPETGDPYGPVVIEEVVEEDYFEGDIPAGRLVAETHCTRCHKVSPEDRSSIGSTPSFMAMRALPDWAARFVSFYALNPHPAFLQVDGISAPFDVSRPPTIPPVLLTLDEVDNLLAYVQSVAPADLGAEIQHQ</sequence>
<dbReference type="EMBL" id="PVTQ01000004">
    <property type="protein sequence ID" value="PRY91061.1"/>
    <property type="molecule type" value="Genomic_DNA"/>
</dbReference>
<dbReference type="GO" id="GO:0009055">
    <property type="term" value="F:electron transfer activity"/>
    <property type="evidence" value="ECO:0007669"/>
    <property type="project" value="InterPro"/>
</dbReference>
<evidence type="ECO:0000259" key="5">
    <source>
        <dbReference type="PROSITE" id="PS51007"/>
    </source>
</evidence>
<evidence type="ECO:0000256" key="2">
    <source>
        <dbReference type="ARBA" id="ARBA00022723"/>
    </source>
</evidence>
<dbReference type="SUPFAM" id="SSF46626">
    <property type="entry name" value="Cytochrome c"/>
    <property type="match status" value="1"/>
</dbReference>
<dbReference type="InterPro" id="IPR009056">
    <property type="entry name" value="Cyt_c-like_dom"/>
</dbReference>
<comment type="caution">
    <text evidence="6">The sequence shown here is derived from an EMBL/GenBank/DDBJ whole genome shotgun (WGS) entry which is preliminary data.</text>
</comment>
<keyword evidence="7" id="KW-1185">Reference proteome</keyword>
<evidence type="ECO:0000256" key="4">
    <source>
        <dbReference type="PROSITE-ProRule" id="PRU00433"/>
    </source>
</evidence>
<evidence type="ECO:0000256" key="1">
    <source>
        <dbReference type="ARBA" id="ARBA00022617"/>
    </source>
</evidence>
<reference evidence="6 7" key="1">
    <citation type="submission" date="2018-03" db="EMBL/GenBank/DDBJ databases">
        <title>Genomic Encyclopedia of Archaeal and Bacterial Type Strains, Phase II (KMG-II): from individual species to whole genera.</title>
        <authorList>
            <person name="Goeker M."/>
        </authorList>
    </citation>
    <scope>NUCLEOTIDE SEQUENCE [LARGE SCALE GENOMIC DNA]</scope>
    <source>
        <strain evidence="6 7">DSM 100212</strain>
    </source>
</reference>
<dbReference type="GO" id="GO:0020037">
    <property type="term" value="F:heme binding"/>
    <property type="evidence" value="ECO:0007669"/>
    <property type="project" value="InterPro"/>
</dbReference>
<name>A0A2T0WWJ5_9RHOB</name>
<dbReference type="GO" id="GO:0046872">
    <property type="term" value="F:metal ion binding"/>
    <property type="evidence" value="ECO:0007669"/>
    <property type="project" value="UniProtKB-KW"/>
</dbReference>
<dbReference type="Gene3D" id="1.10.760.10">
    <property type="entry name" value="Cytochrome c-like domain"/>
    <property type="match status" value="1"/>
</dbReference>
<dbReference type="Proteomes" id="UP000238392">
    <property type="component" value="Unassembled WGS sequence"/>
</dbReference>
<evidence type="ECO:0000256" key="3">
    <source>
        <dbReference type="ARBA" id="ARBA00023004"/>
    </source>
</evidence>
<evidence type="ECO:0000313" key="6">
    <source>
        <dbReference type="EMBL" id="PRY91061.1"/>
    </source>
</evidence>
<gene>
    <name evidence="6" type="ORF">CLV74_10473</name>
</gene>
<accession>A0A2T0WWJ5</accession>
<evidence type="ECO:0000313" key="7">
    <source>
        <dbReference type="Proteomes" id="UP000238392"/>
    </source>
</evidence>
<protein>
    <recommendedName>
        <fullName evidence="5">Cytochrome c domain-containing protein</fullName>
    </recommendedName>
</protein>
<dbReference type="AlphaFoldDB" id="A0A2T0WWJ5"/>
<dbReference type="PROSITE" id="PS51007">
    <property type="entry name" value="CYTC"/>
    <property type="match status" value="1"/>
</dbReference>